<protein>
    <recommendedName>
        <fullName evidence="9">Actin-like ATPase domain-containing protein</fullName>
    </recommendedName>
</protein>
<dbReference type="GO" id="GO:0005524">
    <property type="term" value="F:ATP binding"/>
    <property type="evidence" value="ECO:0007669"/>
    <property type="project" value="UniProtKB-KW"/>
</dbReference>
<evidence type="ECO:0000256" key="6">
    <source>
        <dbReference type="SAM" id="SignalP"/>
    </source>
</evidence>
<dbReference type="Gene3D" id="3.30.420.40">
    <property type="match status" value="2"/>
</dbReference>
<dbReference type="InterPro" id="IPR013126">
    <property type="entry name" value="Hsp_70_fam"/>
</dbReference>
<evidence type="ECO:0000256" key="4">
    <source>
        <dbReference type="ARBA" id="ARBA00023186"/>
    </source>
</evidence>
<dbReference type="InterPro" id="IPR029048">
    <property type="entry name" value="HSP70_C_sf"/>
</dbReference>
<dbReference type="PANTHER" id="PTHR45639:SF3">
    <property type="entry name" value="HYPOXIA UP-REGULATED PROTEIN 1"/>
    <property type="match status" value="1"/>
</dbReference>
<feature type="region of interest" description="Disordered" evidence="5">
    <location>
        <begin position="553"/>
        <end position="580"/>
    </location>
</feature>
<keyword evidence="1" id="KW-0547">Nucleotide-binding</keyword>
<keyword evidence="3" id="KW-0067">ATP-binding</keyword>
<evidence type="ECO:0000256" key="5">
    <source>
        <dbReference type="SAM" id="MobiDB-lite"/>
    </source>
</evidence>
<dbReference type="STRING" id="670580.A0A1X6MNY9"/>
<evidence type="ECO:0000256" key="1">
    <source>
        <dbReference type="ARBA" id="ARBA00022741"/>
    </source>
</evidence>
<feature type="compositionally biased region" description="Basic residues" evidence="5">
    <location>
        <begin position="807"/>
        <end position="821"/>
    </location>
</feature>
<proteinExistence type="predicted"/>
<keyword evidence="6" id="KW-0732">Signal</keyword>
<evidence type="ECO:0000256" key="3">
    <source>
        <dbReference type="ARBA" id="ARBA00022840"/>
    </source>
</evidence>
<organism evidence="7 8">
    <name type="scientific">Postia placenta MAD-698-R-SB12</name>
    <dbReference type="NCBI Taxonomy" id="670580"/>
    <lineage>
        <taxon>Eukaryota</taxon>
        <taxon>Fungi</taxon>
        <taxon>Dikarya</taxon>
        <taxon>Basidiomycota</taxon>
        <taxon>Agaricomycotina</taxon>
        <taxon>Agaricomycetes</taxon>
        <taxon>Polyporales</taxon>
        <taxon>Adustoporiaceae</taxon>
        <taxon>Rhodonia</taxon>
    </lineage>
</organism>
<dbReference type="PANTHER" id="PTHR45639">
    <property type="entry name" value="HSC70CB, ISOFORM G-RELATED"/>
    <property type="match status" value="1"/>
</dbReference>
<feature type="signal peptide" evidence="6">
    <location>
        <begin position="1"/>
        <end position="20"/>
    </location>
</feature>
<evidence type="ECO:0000313" key="8">
    <source>
        <dbReference type="Proteomes" id="UP000194127"/>
    </source>
</evidence>
<dbReference type="PRINTS" id="PR00301">
    <property type="entry name" value="HEATSHOCK70"/>
</dbReference>
<evidence type="ECO:0000313" key="7">
    <source>
        <dbReference type="EMBL" id="OSX58040.1"/>
    </source>
</evidence>
<feature type="chain" id="PRO_5012620441" description="Actin-like ATPase domain-containing protein" evidence="6">
    <location>
        <begin position="21"/>
        <end position="856"/>
    </location>
</feature>
<name>A0A1X6MNY9_9APHY</name>
<evidence type="ECO:0000256" key="2">
    <source>
        <dbReference type="ARBA" id="ARBA00022824"/>
    </source>
</evidence>
<dbReference type="Gene3D" id="3.30.30.30">
    <property type="match status" value="1"/>
</dbReference>
<dbReference type="Gene3D" id="3.90.640.10">
    <property type="entry name" value="Actin, Chain A, domain 4"/>
    <property type="match status" value="1"/>
</dbReference>
<dbReference type="EMBL" id="KZ110606">
    <property type="protein sequence ID" value="OSX58040.1"/>
    <property type="molecule type" value="Genomic_DNA"/>
</dbReference>
<keyword evidence="8" id="KW-1185">Reference proteome</keyword>
<dbReference type="GO" id="GO:0034663">
    <property type="term" value="C:endoplasmic reticulum chaperone complex"/>
    <property type="evidence" value="ECO:0007669"/>
    <property type="project" value="TreeGrafter"/>
</dbReference>
<dbReference type="FunFam" id="3.90.640.10:FF:000004">
    <property type="entry name" value="Heat shock 70 kDa protein 4"/>
    <property type="match status" value="1"/>
</dbReference>
<dbReference type="SUPFAM" id="SSF100934">
    <property type="entry name" value="Heat shock protein 70kD (HSP70), C-terminal subdomain"/>
    <property type="match status" value="1"/>
</dbReference>
<reference evidence="7 8" key="1">
    <citation type="submission" date="2017-04" db="EMBL/GenBank/DDBJ databases">
        <title>Genome Sequence of the Model Brown-Rot Fungus Postia placenta SB12.</title>
        <authorList>
            <consortium name="DOE Joint Genome Institute"/>
            <person name="Gaskell J."/>
            <person name="Kersten P."/>
            <person name="Larrondo L.F."/>
            <person name="Canessa P."/>
            <person name="Martinez D."/>
            <person name="Hibbett D."/>
            <person name="Schmoll M."/>
            <person name="Kubicek C.P."/>
            <person name="Martinez A.T."/>
            <person name="Yadav J."/>
            <person name="Master E."/>
            <person name="Magnuson J.K."/>
            <person name="James T."/>
            <person name="Yaver D."/>
            <person name="Berka R."/>
            <person name="Labutti K."/>
            <person name="Lipzen A."/>
            <person name="Aerts A."/>
            <person name="Barry K."/>
            <person name="Henrissat B."/>
            <person name="Blanchette R."/>
            <person name="Grigoriev I."/>
            <person name="Cullen D."/>
        </authorList>
    </citation>
    <scope>NUCLEOTIDE SEQUENCE [LARGE SCALE GENOMIC DNA]</scope>
    <source>
        <strain evidence="7 8">MAD-698-R-SB12</strain>
    </source>
</reference>
<gene>
    <name evidence="7" type="ORF">POSPLADRAFT_1155368</name>
</gene>
<feature type="region of interest" description="Disordered" evidence="5">
    <location>
        <begin position="806"/>
        <end position="856"/>
    </location>
</feature>
<sequence>MIILFYFSLVLSLLSSDVLASVLAIDYGADWIKASLMKPGIPFDVLLNKDSKRKIQSSVGWKQNDRLFGSDAAAVAGRYPADYFSSLKLLQAVPYDSDAVSFYKSISTADVVETDRGTVALRRPDGTEWSAEELIAMQFAYVKQLAEDLAGEKVYDVIVAVPPYYTQFERDAVVDAIEIAGLRTLALINDGTAVAVNYAMTRTFPTPEYHIIYDAGASSIRATVVGFSSVATDPKSKSLTKDSVQISVAGVGFDRTIGGTELDRRLREIMINDFQRRYKRDIRSDKRGMAKLWKETSRVKAILSANAEAMASVESVAFDIDYRSKITRADFEIACKDLKGEFARPIFDALANAGMTLNDISSVILTGGASRTPMIQAALKAAVGDKIAMNVNADEAAVLGAALHGAGLSKQFKTKDIRVQDIGAYDIQVSYPAEAKTPNARPRTINTLVFPAGSKTGSRKTLTFKRSDDFPVKMAYKSRPDSAFPTEVLQADIIGVADALQNLTENGATDPVVKATVVLSESGFTSVHDAVAFGEIKDESFTGKLKGLFGGGASSSVEMPEDGDEGTVGEQVPLSESSSVASSVKKNETIALDVQVKFPTLSPMSMQGKRQARSRLLAVDSEEAAKRHREEAHNTLEAYMYRLRDLLEDTSPTTPFFKCSQDGERKRISEKLQETFTWLSDYGDDADTRELIEKRTALEDLERPVVHRYKEIEEFPKALNNSQMWNWNTRVFLGQAKHDLVDAEEGGQPSKYTAEEIVALEKVLHEHERWLDEWVEKQKSVKMNEDPVILTSEMRARAKTLENHLQKLVKKKPPKVPKKKTNAQATTPVEETPEQERPSGTSSSNEGAAHDHHDEL</sequence>
<keyword evidence="4" id="KW-0143">Chaperone</keyword>
<keyword evidence="2" id="KW-0256">Endoplasmic reticulum</keyword>
<accession>A0A1X6MNY9</accession>
<dbReference type="Pfam" id="PF00012">
    <property type="entry name" value="HSP70"/>
    <property type="match status" value="1"/>
</dbReference>
<dbReference type="Gene3D" id="1.20.1270.10">
    <property type="match status" value="1"/>
</dbReference>
<dbReference type="GeneID" id="36331886"/>
<dbReference type="AlphaFoldDB" id="A0A1X6MNY9"/>
<dbReference type="Proteomes" id="UP000194127">
    <property type="component" value="Unassembled WGS sequence"/>
</dbReference>
<evidence type="ECO:0008006" key="9">
    <source>
        <dbReference type="Google" id="ProtNLM"/>
    </source>
</evidence>
<dbReference type="RefSeq" id="XP_024334834.1">
    <property type="nucleotide sequence ID" value="XM_024486937.1"/>
</dbReference>
<dbReference type="CDD" id="cd10230">
    <property type="entry name" value="ASKHA_NBD_HSP70_HYOU1"/>
    <property type="match status" value="1"/>
</dbReference>
<dbReference type="SUPFAM" id="SSF53067">
    <property type="entry name" value="Actin-like ATPase domain"/>
    <property type="match status" value="2"/>
</dbReference>
<dbReference type="InterPro" id="IPR043129">
    <property type="entry name" value="ATPase_NBD"/>
</dbReference>
<dbReference type="Gene3D" id="2.60.34.10">
    <property type="entry name" value="Substrate Binding Domain Of DNAk, Chain A, domain 1"/>
    <property type="match status" value="1"/>
</dbReference>
<dbReference type="OrthoDB" id="10262720at2759"/>
<dbReference type="InterPro" id="IPR029047">
    <property type="entry name" value="HSP70_peptide-bd_sf"/>
</dbReference>
<dbReference type="GO" id="GO:0140662">
    <property type="term" value="F:ATP-dependent protein folding chaperone"/>
    <property type="evidence" value="ECO:0007669"/>
    <property type="project" value="InterPro"/>
</dbReference>
<dbReference type="GO" id="GO:0030968">
    <property type="term" value="P:endoplasmic reticulum unfolded protein response"/>
    <property type="evidence" value="ECO:0007669"/>
    <property type="project" value="TreeGrafter"/>
</dbReference>